<dbReference type="HAMAP" id="MF_02062">
    <property type="entry name" value="GltS"/>
    <property type="match status" value="1"/>
</dbReference>
<evidence type="ECO:0000313" key="3">
    <source>
        <dbReference type="EMBL" id="GAL95494.1"/>
    </source>
</evidence>
<gene>
    <name evidence="3" type="ORF">N44_04349</name>
</gene>
<keyword evidence="1" id="KW-0812">Transmembrane</keyword>
<protein>
    <recommendedName>
        <fullName evidence="1 2">Sodium/glutamate symporter</fullName>
    </recommendedName>
</protein>
<name>A0A0A1W111_MICAE</name>
<feature type="transmembrane region" description="Helical" evidence="1">
    <location>
        <begin position="218"/>
        <end position="240"/>
    </location>
</feature>
<feature type="transmembrane region" description="Helical" evidence="1">
    <location>
        <begin position="337"/>
        <end position="354"/>
    </location>
</feature>
<feature type="transmembrane region" description="Helical" evidence="1">
    <location>
        <begin position="279"/>
        <end position="304"/>
    </location>
</feature>
<dbReference type="GO" id="GO:0015813">
    <property type="term" value="P:L-glutamate transmembrane transport"/>
    <property type="evidence" value="ECO:0007669"/>
    <property type="project" value="UniProtKB-UniRule"/>
</dbReference>
<dbReference type="GO" id="GO:0005886">
    <property type="term" value="C:plasma membrane"/>
    <property type="evidence" value="ECO:0007669"/>
    <property type="project" value="UniProtKB-SubCell"/>
</dbReference>
<keyword evidence="1" id="KW-0406">Ion transport</keyword>
<dbReference type="PANTHER" id="PTHR36178">
    <property type="entry name" value="SLR0625 PROTEIN"/>
    <property type="match status" value="1"/>
</dbReference>
<keyword evidence="1" id="KW-0915">Sodium</keyword>
<feature type="transmembrane region" description="Helical" evidence="1">
    <location>
        <begin position="41"/>
        <end position="60"/>
    </location>
</feature>
<keyword evidence="1" id="KW-0739">Sodium transport</keyword>
<accession>A0A0A1W111</accession>
<keyword evidence="1" id="KW-1133">Transmembrane helix</keyword>
<evidence type="ECO:0000256" key="1">
    <source>
        <dbReference type="HAMAP-Rule" id="MF_02062"/>
    </source>
</evidence>
<dbReference type="InterPro" id="IPR004445">
    <property type="entry name" value="GltS"/>
</dbReference>
<reference evidence="4" key="1">
    <citation type="journal article" date="2015" name="Genome">
        <title>Whole Genome Sequence of the Non-Microcystin-Producing Microcystis aeruginosa Strain NIES-44.</title>
        <authorList>
            <person name="Okano K."/>
            <person name="Miyata N."/>
            <person name="Ozaki Y."/>
        </authorList>
    </citation>
    <scope>NUCLEOTIDE SEQUENCE [LARGE SCALE GENOMIC DNA]</scope>
    <source>
        <strain evidence="4">NIES-44</strain>
    </source>
</reference>
<dbReference type="Pfam" id="PF03616">
    <property type="entry name" value="Glt_symporter"/>
    <property type="match status" value="1"/>
</dbReference>
<feature type="transmembrane region" description="Helical" evidence="1">
    <location>
        <begin position="374"/>
        <end position="394"/>
    </location>
</feature>
<dbReference type="EMBL" id="BBPA01000071">
    <property type="protein sequence ID" value="GAL95494.1"/>
    <property type="molecule type" value="Genomic_DNA"/>
</dbReference>
<keyword evidence="1" id="KW-0472">Membrane</keyword>
<proteinExistence type="inferred from homology"/>
<feature type="transmembrane region" description="Helical" evidence="1">
    <location>
        <begin position="310"/>
        <end position="330"/>
    </location>
</feature>
<keyword evidence="1" id="KW-1003">Cell membrane</keyword>
<dbReference type="GO" id="GO:0015501">
    <property type="term" value="F:glutamate:sodium symporter activity"/>
    <property type="evidence" value="ECO:0007669"/>
    <property type="project" value="UniProtKB-UniRule"/>
</dbReference>
<evidence type="ECO:0000313" key="4">
    <source>
        <dbReference type="Proteomes" id="UP000030321"/>
    </source>
</evidence>
<comment type="similarity">
    <text evidence="1">Belongs to the glutamate:Na(+) symporter (ESS) (TC 2.A.27) family.</text>
</comment>
<feature type="transmembrane region" description="Helical" evidence="1">
    <location>
        <begin position="129"/>
        <end position="150"/>
    </location>
</feature>
<feature type="transmembrane region" description="Helical" evidence="1">
    <location>
        <begin position="96"/>
        <end position="117"/>
    </location>
</feature>
<sequence length="402" mass="43426">MEIYQFSQRQTIIIAILVLYLGKYLSQNIKFLQDYNIPDAVAGGVLASLFFGLFFAVFKWQIEFTLNVRDALLIVFFTTIGLSSKLKTLLQGGKPLLILLITAVVYLILQNLAGLGVAKVMGLDLRIGLIAGSVSLSGGHGTAIAWASIFRDNYGIAKASEIGIASATFGLVLGGIIGGPVAKWLITRNRLRANNQDQDLTVGIKQSQRNVNIDYNTMLHSILVIGLTIGLGNQINYWVTPLGLKLPDFVTCLLAGIILTNTVPLLLKRFPWPANTPSLALISDVSLGLFLSMSLMSLQLWTLIDLAGPIAILLLVQFSLSIIYTVLLVFPVMGKNYHASVVCAGYLGLTLGATPTAIANMTAVTENFGASPQAFIIVPLVGAFFIDLSNAFVIQQFLNFLT</sequence>
<dbReference type="AlphaFoldDB" id="A0A0A1W111"/>
<comment type="caution">
    <text evidence="3">The sequence shown here is derived from an EMBL/GenBank/DDBJ whole genome shotgun (WGS) entry which is preliminary data.</text>
</comment>
<dbReference type="RefSeq" id="WP_045362115.1">
    <property type="nucleotide sequence ID" value="NZ_BBPA01000071.1"/>
</dbReference>
<feature type="transmembrane region" description="Helical" evidence="1">
    <location>
        <begin position="246"/>
        <end position="267"/>
    </location>
</feature>
<keyword evidence="1" id="KW-0769">Symport</keyword>
<feature type="transmembrane region" description="Helical" evidence="1">
    <location>
        <begin position="12"/>
        <end position="29"/>
    </location>
</feature>
<feature type="transmembrane region" description="Helical" evidence="1">
    <location>
        <begin position="162"/>
        <end position="186"/>
    </location>
</feature>
<organism evidence="3 4">
    <name type="scientific">Microcystis aeruginosa NIES-44</name>
    <dbReference type="NCBI Taxonomy" id="449439"/>
    <lineage>
        <taxon>Bacteria</taxon>
        <taxon>Bacillati</taxon>
        <taxon>Cyanobacteriota</taxon>
        <taxon>Cyanophyceae</taxon>
        <taxon>Oscillatoriophycideae</taxon>
        <taxon>Chroococcales</taxon>
        <taxon>Microcystaceae</taxon>
        <taxon>Microcystis</taxon>
    </lineage>
</organism>
<dbReference type="PANTHER" id="PTHR36178:SF1">
    <property type="entry name" value="SODIUM_GLUTAMATE SYMPORTER"/>
    <property type="match status" value="1"/>
</dbReference>
<keyword evidence="1" id="KW-0813">Transport</keyword>
<comment type="function">
    <text evidence="1">Catalyzes the sodium-dependent transport of glutamate.</text>
</comment>
<dbReference type="Proteomes" id="UP000030321">
    <property type="component" value="Unassembled WGS sequence"/>
</dbReference>
<evidence type="ECO:0000256" key="2">
    <source>
        <dbReference type="NCBIfam" id="TIGR00210"/>
    </source>
</evidence>
<keyword evidence="1" id="KW-0029">Amino-acid transport</keyword>
<dbReference type="NCBIfam" id="TIGR00210">
    <property type="entry name" value="gltS"/>
    <property type="match status" value="1"/>
</dbReference>
<feature type="transmembrane region" description="Helical" evidence="1">
    <location>
        <begin position="72"/>
        <end position="90"/>
    </location>
</feature>
<comment type="subcellular location">
    <subcellularLocation>
        <location evidence="1">Cell membrane</location>
        <topology evidence="1">Multi-pass membrane protein</topology>
    </subcellularLocation>
</comment>